<feature type="binding site" evidence="10">
    <location>
        <begin position="97"/>
        <end position="107"/>
    </location>
    <ligand>
        <name>ATP</name>
        <dbReference type="ChEBI" id="CHEBI:30616"/>
    </ligand>
</feature>
<organism evidence="13 14">
    <name type="scientific">Agarivorans aestuarii</name>
    <dbReference type="NCBI Taxonomy" id="1563703"/>
    <lineage>
        <taxon>Bacteria</taxon>
        <taxon>Pseudomonadati</taxon>
        <taxon>Pseudomonadota</taxon>
        <taxon>Gammaproteobacteria</taxon>
        <taxon>Alteromonadales</taxon>
        <taxon>Alteromonadaceae</taxon>
        <taxon>Agarivorans</taxon>
    </lineage>
</organism>
<comment type="caution">
    <text evidence="13">The sequence shown here is derived from an EMBL/GenBank/DDBJ whole genome shotgun (WGS) entry which is preliminary data.</text>
</comment>
<keyword evidence="4 10" id="KW-0808">Transferase</keyword>
<sequence>MTKQTMSGPWHSPAKLNLFLYITGQRANGYHDLQTLFQFIDCCDQLYFTVTNDNNISLDSQLDFPAEDNLIVKAARLLQQHCAIQQGAAIKLDKHLPMGGGIGGGSSNAATALLVLNHLWQCNLSEQELASLGLQLGADVPIFIHGHSAFAEGVGEQVQAVEIDEPWYLVLHPEVHVSTQSVFGHPELPRNTPKRTWQQLLVENWQNDCQEIVAKVYPEVAQALGWLLEYAPSRMTGTGSCVFAAFDTEREALSVLNKRPKNISGFVCKACNQSPLHRQLANEKTLINTAGF</sequence>
<evidence type="ECO:0000256" key="6">
    <source>
        <dbReference type="ARBA" id="ARBA00022777"/>
    </source>
</evidence>
<keyword evidence="14" id="KW-1185">Reference proteome</keyword>
<dbReference type="Gene3D" id="3.30.230.10">
    <property type="match status" value="1"/>
</dbReference>
<dbReference type="PIRSF" id="PIRSF010376">
    <property type="entry name" value="IspE"/>
    <property type="match status" value="1"/>
</dbReference>
<dbReference type="InterPro" id="IPR013750">
    <property type="entry name" value="GHMP_kinase_C_dom"/>
</dbReference>
<evidence type="ECO:0000259" key="12">
    <source>
        <dbReference type="Pfam" id="PF08544"/>
    </source>
</evidence>
<dbReference type="Pfam" id="PF08544">
    <property type="entry name" value="GHMP_kinases_C"/>
    <property type="match status" value="1"/>
</dbReference>
<evidence type="ECO:0000256" key="4">
    <source>
        <dbReference type="ARBA" id="ARBA00022679"/>
    </source>
</evidence>
<dbReference type="EMBL" id="JAYDYW010000004">
    <property type="protein sequence ID" value="MEE1672651.1"/>
    <property type="molecule type" value="Genomic_DNA"/>
</dbReference>
<evidence type="ECO:0000256" key="2">
    <source>
        <dbReference type="ARBA" id="ARBA00012052"/>
    </source>
</evidence>
<dbReference type="SUPFAM" id="SSF55060">
    <property type="entry name" value="GHMP Kinase, C-terminal domain"/>
    <property type="match status" value="1"/>
</dbReference>
<evidence type="ECO:0000256" key="7">
    <source>
        <dbReference type="ARBA" id="ARBA00022840"/>
    </source>
</evidence>
<dbReference type="InterPro" id="IPR020568">
    <property type="entry name" value="Ribosomal_Su5_D2-typ_SF"/>
</dbReference>
<reference evidence="14" key="1">
    <citation type="submission" date="2023-07" db="EMBL/GenBank/DDBJ databases">
        <title>Draft genome sequence of Agarivorans aestuarii strain ZMCS4, a CAZymes producing bacteria isolated from the marine brown algae Clodostephus spongiosus.</title>
        <authorList>
            <person name="Lorente B."/>
            <person name="Cabral C."/>
            <person name="Frias J."/>
            <person name="Faria J."/>
            <person name="Toubarro D."/>
        </authorList>
    </citation>
    <scope>NUCLEOTIDE SEQUENCE [LARGE SCALE GENOMIC DNA]</scope>
    <source>
        <strain evidence="14">ZMCS4</strain>
    </source>
</reference>
<name>A0ABU7FZQ3_9ALTE</name>
<dbReference type="PANTHER" id="PTHR43527">
    <property type="entry name" value="4-DIPHOSPHOCYTIDYL-2-C-METHYL-D-ERYTHRITOL KINASE, CHLOROPLASTIC"/>
    <property type="match status" value="1"/>
</dbReference>
<protein>
    <recommendedName>
        <fullName evidence="3 10">4-diphosphocytidyl-2-C-methyl-D-erythritol kinase</fullName>
        <shortName evidence="10">CMK</shortName>
        <ecNumber evidence="2 10">2.7.1.148</ecNumber>
    </recommendedName>
    <alternativeName>
        <fullName evidence="9 10">4-(cytidine-5'-diphospho)-2-C-methyl-D-erythritol kinase</fullName>
    </alternativeName>
</protein>
<evidence type="ECO:0000256" key="10">
    <source>
        <dbReference type="HAMAP-Rule" id="MF_00061"/>
    </source>
</evidence>
<evidence type="ECO:0000259" key="11">
    <source>
        <dbReference type="Pfam" id="PF00288"/>
    </source>
</evidence>
<dbReference type="PANTHER" id="PTHR43527:SF2">
    <property type="entry name" value="4-DIPHOSPHOCYTIDYL-2-C-METHYL-D-ERYTHRITOL KINASE, CHLOROPLASTIC"/>
    <property type="match status" value="1"/>
</dbReference>
<feature type="active site" evidence="10">
    <location>
        <position position="15"/>
    </location>
</feature>
<dbReference type="NCBIfam" id="TIGR00154">
    <property type="entry name" value="ispE"/>
    <property type="match status" value="1"/>
</dbReference>
<comment type="pathway">
    <text evidence="10">Isoprenoid biosynthesis; isopentenyl diphosphate biosynthesis via DXP pathway; isopentenyl diphosphate from 1-deoxy-D-xylulose 5-phosphate: step 3/6.</text>
</comment>
<comment type="catalytic activity">
    <reaction evidence="10">
        <text>4-CDP-2-C-methyl-D-erythritol + ATP = 4-CDP-2-C-methyl-D-erythritol 2-phosphate + ADP + H(+)</text>
        <dbReference type="Rhea" id="RHEA:18437"/>
        <dbReference type="ChEBI" id="CHEBI:15378"/>
        <dbReference type="ChEBI" id="CHEBI:30616"/>
        <dbReference type="ChEBI" id="CHEBI:57823"/>
        <dbReference type="ChEBI" id="CHEBI:57919"/>
        <dbReference type="ChEBI" id="CHEBI:456216"/>
        <dbReference type="EC" id="2.7.1.148"/>
    </reaction>
</comment>
<dbReference type="Pfam" id="PF00288">
    <property type="entry name" value="GHMP_kinases_N"/>
    <property type="match status" value="1"/>
</dbReference>
<dbReference type="HAMAP" id="MF_00061">
    <property type="entry name" value="IspE"/>
    <property type="match status" value="1"/>
</dbReference>
<evidence type="ECO:0000313" key="13">
    <source>
        <dbReference type="EMBL" id="MEE1672651.1"/>
    </source>
</evidence>
<dbReference type="Proteomes" id="UP001310248">
    <property type="component" value="Unassembled WGS sequence"/>
</dbReference>
<dbReference type="Gene3D" id="3.30.70.890">
    <property type="entry name" value="GHMP kinase, C-terminal domain"/>
    <property type="match status" value="1"/>
</dbReference>
<evidence type="ECO:0000256" key="9">
    <source>
        <dbReference type="ARBA" id="ARBA00032554"/>
    </source>
</evidence>
<dbReference type="EC" id="2.7.1.148" evidence="2 10"/>
<comment type="function">
    <text evidence="10">Catalyzes the phosphorylation of the position 2 hydroxy group of 4-diphosphocytidyl-2C-methyl-D-erythritol.</text>
</comment>
<dbReference type="InterPro" id="IPR006204">
    <property type="entry name" value="GHMP_kinase_N_dom"/>
</dbReference>
<accession>A0ABU7FZQ3</accession>
<dbReference type="GO" id="GO:0050515">
    <property type="term" value="F:4-(cytidine 5'-diphospho)-2-C-methyl-D-erythritol kinase activity"/>
    <property type="evidence" value="ECO:0007669"/>
    <property type="project" value="UniProtKB-EC"/>
</dbReference>
<keyword evidence="5 10" id="KW-0547">Nucleotide-binding</keyword>
<dbReference type="InterPro" id="IPR014721">
    <property type="entry name" value="Ribsml_uS5_D2-typ_fold_subgr"/>
</dbReference>
<keyword evidence="7 10" id="KW-0067">ATP-binding</keyword>
<dbReference type="InterPro" id="IPR036554">
    <property type="entry name" value="GHMP_kinase_C_sf"/>
</dbReference>
<keyword evidence="8 10" id="KW-0414">Isoprene biosynthesis</keyword>
<evidence type="ECO:0000313" key="14">
    <source>
        <dbReference type="Proteomes" id="UP001310248"/>
    </source>
</evidence>
<dbReference type="InterPro" id="IPR004424">
    <property type="entry name" value="IspE"/>
</dbReference>
<evidence type="ECO:0000256" key="5">
    <source>
        <dbReference type="ARBA" id="ARBA00022741"/>
    </source>
</evidence>
<gene>
    <name evidence="10 13" type="primary">ispE</name>
    <name evidence="13" type="ORF">SNR37_002061</name>
</gene>
<proteinExistence type="inferred from homology"/>
<feature type="domain" description="GHMP kinase C-terminal" evidence="12">
    <location>
        <begin position="196"/>
        <end position="259"/>
    </location>
</feature>
<dbReference type="RefSeq" id="WP_329774096.1">
    <property type="nucleotide sequence ID" value="NZ_JAYDYW010000004.1"/>
</dbReference>
<reference evidence="13 14" key="2">
    <citation type="submission" date="2023-12" db="EMBL/GenBank/DDBJ databases">
        <authorList>
            <consortium name="Cladostephus spongiosus"/>
            <person name="Lorente B."/>
            <person name="Cabral C."/>
            <person name="Frias J."/>
            <person name="Faria J."/>
            <person name="Toubarro D."/>
        </authorList>
    </citation>
    <scope>NUCLEOTIDE SEQUENCE [LARGE SCALE GENOMIC DNA]</scope>
    <source>
        <strain evidence="13 14">ZMCS4</strain>
    </source>
</reference>
<dbReference type="SUPFAM" id="SSF54211">
    <property type="entry name" value="Ribosomal protein S5 domain 2-like"/>
    <property type="match status" value="1"/>
</dbReference>
<evidence type="ECO:0000256" key="1">
    <source>
        <dbReference type="ARBA" id="ARBA00009684"/>
    </source>
</evidence>
<feature type="active site" evidence="10">
    <location>
        <position position="139"/>
    </location>
</feature>
<feature type="domain" description="GHMP kinase N-terminal" evidence="11">
    <location>
        <begin position="69"/>
        <end position="146"/>
    </location>
</feature>
<keyword evidence="6 10" id="KW-0418">Kinase</keyword>
<evidence type="ECO:0000256" key="3">
    <source>
        <dbReference type="ARBA" id="ARBA00017473"/>
    </source>
</evidence>
<evidence type="ECO:0000256" key="8">
    <source>
        <dbReference type="ARBA" id="ARBA00023229"/>
    </source>
</evidence>
<comment type="similarity">
    <text evidence="1 10">Belongs to the GHMP kinase family. IspE subfamily.</text>
</comment>